<name>A0A232FEI8_9HYME</name>
<evidence type="ECO:0000313" key="2">
    <source>
        <dbReference type="EMBL" id="OXU29181.1"/>
    </source>
</evidence>
<feature type="non-terminal residue" evidence="2">
    <location>
        <position position="103"/>
    </location>
</feature>
<keyword evidence="3" id="KW-1185">Reference proteome</keyword>
<reference evidence="2 3" key="1">
    <citation type="journal article" date="2017" name="Curr. Biol.">
        <title>The Evolution of Venom by Co-option of Single-Copy Genes.</title>
        <authorList>
            <person name="Martinson E.O."/>
            <person name="Mrinalini"/>
            <person name="Kelkar Y.D."/>
            <person name="Chang C.H."/>
            <person name="Werren J.H."/>
        </authorList>
    </citation>
    <scope>NUCLEOTIDE SEQUENCE [LARGE SCALE GENOMIC DNA]</scope>
    <source>
        <strain evidence="2 3">Alberta</strain>
        <tissue evidence="2">Whole body</tissue>
    </source>
</reference>
<feature type="compositionally biased region" description="Basic and acidic residues" evidence="1">
    <location>
        <begin position="69"/>
        <end position="85"/>
    </location>
</feature>
<dbReference type="Proteomes" id="UP000215335">
    <property type="component" value="Unassembled WGS sequence"/>
</dbReference>
<dbReference type="AlphaFoldDB" id="A0A232FEI8"/>
<gene>
    <name evidence="2" type="ORF">TSAR_000296</name>
</gene>
<protein>
    <submittedName>
        <fullName evidence="2">Uncharacterized protein</fullName>
    </submittedName>
</protein>
<evidence type="ECO:0000313" key="3">
    <source>
        <dbReference type="Proteomes" id="UP000215335"/>
    </source>
</evidence>
<feature type="region of interest" description="Disordered" evidence="1">
    <location>
        <begin position="69"/>
        <end position="103"/>
    </location>
</feature>
<organism evidence="2 3">
    <name type="scientific">Trichomalopsis sarcophagae</name>
    <dbReference type="NCBI Taxonomy" id="543379"/>
    <lineage>
        <taxon>Eukaryota</taxon>
        <taxon>Metazoa</taxon>
        <taxon>Ecdysozoa</taxon>
        <taxon>Arthropoda</taxon>
        <taxon>Hexapoda</taxon>
        <taxon>Insecta</taxon>
        <taxon>Pterygota</taxon>
        <taxon>Neoptera</taxon>
        <taxon>Endopterygota</taxon>
        <taxon>Hymenoptera</taxon>
        <taxon>Apocrita</taxon>
        <taxon>Proctotrupomorpha</taxon>
        <taxon>Chalcidoidea</taxon>
        <taxon>Pteromalidae</taxon>
        <taxon>Pteromalinae</taxon>
        <taxon>Trichomalopsis</taxon>
    </lineage>
</organism>
<sequence length="103" mass="11298">MAQLSLAEYTFARARKIRLHESQSLQKKSISRSLKVVHANALVDYIGQSAPGGQAFVWGWSVTEEEVDSLRQAENRTEKSEEEKVAASVGAKGYGSGNDDDAR</sequence>
<comment type="caution">
    <text evidence="2">The sequence shown here is derived from an EMBL/GenBank/DDBJ whole genome shotgun (WGS) entry which is preliminary data.</text>
</comment>
<evidence type="ECO:0000256" key="1">
    <source>
        <dbReference type="SAM" id="MobiDB-lite"/>
    </source>
</evidence>
<proteinExistence type="predicted"/>
<accession>A0A232FEI8</accession>
<dbReference type="EMBL" id="NNAY01000329">
    <property type="protein sequence ID" value="OXU29181.1"/>
    <property type="molecule type" value="Genomic_DNA"/>
</dbReference>